<evidence type="ECO:0000256" key="3">
    <source>
        <dbReference type="ARBA" id="ARBA00005641"/>
    </source>
</evidence>
<keyword evidence="5" id="KW-0964">Secreted</keyword>
<dbReference type="PANTHER" id="PTHR31451">
    <property type="match status" value="1"/>
</dbReference>
<evidence type="ECO:0000256" key="9">
    <source>
        <dbReference type="SAM" id="SignalP"/>
    </source>
</evidence>
<evidence type="ECO:0000256" key="7">
    <source>
        <dbReference type="ARBA" id="ARBA00022801"/>
    </source>
</evidence>
<gene>
    <name evidence="11" type="primary">Pa_6_490</name>
    <name evidence="11" type="ORF">CSHISOI_08531</name>
</gene>
<keyword evidence="8" id="KW-0326">Glycosidase</keyword>
<dbReference type="Gene3D" id="3.20.20.80">
    <property type="entry name" value="Glycosidases"/>
    <property type="match status" value="1"/>
</dbReference>
<keyword evidence="7" id="KW-0378">Hydrolase</keyword>
<evidence type="ECO:0000313" key="12">
    <source>
        <dbReference type="Proteomes" id="UP000326340"/>
    </source>
</evidence>
<dbReference type="GO" id="GO:0005576">
    <property type="term" value="C:extracellular region"/>
    <property type="evidence" value="ECO:0007669"/>
    <property type="project" value="UniProtKB-SubCell"/>
</dbReference>
<dbReference type="PANTHER" id="PTHR31451:SF39">
    <property type="entry name" value="MANNAN ENDO-1,4-BETA-MANNOSIDASE 1"/>
    <property type="match status" value="1"/>
</dbReference>
<dbReference type="InterPro" id="IPR045053">
    <property type="entry name" value="MAN-like"/>
</dbReference>
<reference evidence="11 12" key="1">
    <citation type="journal article" date="2019" name="Sci. Rep.">
        <title>Colletotrichum shisoi sp. nov., an anthracnose pathogen of Perilla frutescens in Japan: molecular phylogenetic, morphological and genomic evidence.</title>
        <authorList>
            <person name="Gan P."/>
            <person name="Tsushima A."/>
            <person name="Hiroyama R."/>
            <person name="Narusaka M."/>
            <person name="Takano Y."/>
            <person name="Narusaka Y."/>
            <person name="Kawaradani M."/>
            <person name="Damm U."/>
            <person name="Shirasu K."/>
        </authorList>
    </citation>
    <scope>NUCLEOTIDE SEQUENCE [LARGE SCALE GENOMIC DNA]</scope>
    <source>
        <strain evidence="11 12">PG-2018a</strain>
    </source>
</reference>
<dbReference type="InterPro" id="IPR001547">
    <property type="entry name" value="Glyco_hydro_5"/>
</dbReference>
<feature type="chain" id="PRO_5024855151" description="mannan endo-1,4-beta-mannosidase" evidence="9">
    <location>
        <begin position="20"/>
        <end position="208"/>
    </location>
</feature>
<dbReference type="InterPro" id="IPR017853">
    <property type="entry name" value="GH"/>
</dbReference>
<accession>A0A5Q4BJD7</accession>
<dbReference type="SUPFAM" id="SSF51445">
    <property type="entry name" value="(Trans)glycosidases"/>
    <property type="match status" value="1"/>
</dbReference>
<feature type="non-terminal residue" evidence="11">
    <location>
        <position position="208"/>
    </location>
</feature>
<comment type="caution">
    <text evidence="11">The sequence shown here is derived from an EMBL/GenBank/DDBJ whole genome shotgun (WGS) entry which is preliminary data.</text>
</comment>
<dbReference type="Pfam" id="PF26410">
    <property type="entry name" value="GH5_mannosidase"/>
    <property type="match status" value="1"/>
</dbReference>
<evidence type="ECO:0000256" key="4">
    <source>
        <dbReference type="ARBA" id="ARBA00012706"/>
    </source>
</evidence>
<feature type="signal peptide" evidence="9">
    <location>
        <begin position="1"/>
        <end position="19"/>
    </location>
</feature>
<dbReference type="AlphaFoldDB" id="A0A5Q4BJD7"/>
<keyword evidence="12" id="KW-1185">Reference proteome</keyword>
<evidence type="ECO:0000256" key="6">
    <source>
        <dbReference type="ARBA" id="ARBA00022729"/>
    </source>
</evidence>
<dbReference type="Proteomes" id="UP000326340">
    <property type="component" value="Unassembled WGS sequence"/>
</dbReference>
<protein>
    <recommendedName>
        <fullName evidence="4">mannan endo-1,4-beta-mannosidase</fullName>
        <ecNumber evidence="4">3.2.1.78</ecNumber>
    </recommendedName>
</protein>
<evidence type="ECO:0000256" key="5">
    <source>
        <dbReference type="ARBA" id="ARBA00022525"/>
    </source>
</evidence>
<name>A0A5Q4BJD7_9PEZI</name>
<organism evidence="11 12">
    <name type="scientific">Colletotrichum shisoi</name>
    <dbReference type="NCBI Taxonomy" id="2078593"/>
    <lineage>
        <taxon>Eukaryota</taxon>
        <taxon>Fungi</taxon>
        <taxon>Dikarya</taxon>
        <taxon>Ascomycota</taxon>
        <taxon>Pezizomycotina</taxon>
        <taxon>Sordariomycetes</taxon>
        <taxon>Hypocreomycetidae</taxon>
        <taxon>Glomerellales</taxon>
        <taxon>Glomerellaceae</taxon>
        <taxon>Colletotrichum</taxon>
        <taxon>Colletotrichum destructivum species complex</taxon>
    </lineage>
</organism>
<comment type="catalytic activity">
    <reaction evidence="1">
        <text>Random hydrolysis of (1-&gt;4)-beta-D-mannosidic linkages in mannans, galactomannans and glucomannans.</text>
        <dbReference type="EC" id="3.2.1.78"/>
    </reaction>
</comment>
<sequence>MKLPLLSILILANLVAIRCLVIPEPRQASAFPSASGTKFSIDGQTGYFAGSNSYWISFLTNDADVDLVMDNVWYQHLSPTASRINTGANGLQRLDAVVFVAAAAERKAFGGSKESWYTNAQAQSQYQAFIRAVVGWYKDSAAIFAWELANEPRFKGCHNDVIFKWAESSSKFVKSLDANHMYSEGTDFVKNLGIETLDFGTFHMYPDH</sequence>
<evidence type="ECO:0000256" key="8">
    <source>
        <dbReference type="ARBA" id="ARBA00023295"/>
    </source>
</evidence>
<comment type="similarity">
    <text evidence="3">Belongs to the glycosyl hydrolase 5 (cellulase A) family.</text>
</comment>
<dbReference type="EMBL" id="PUHP01001056">
    <property type="protein sequence ID" value="TQN66901.1"/>
    <property type="molecule type" value="Genomic_DNA"/>
</dbReference>
<evidence type="ECO:0000313" key="11">
    <source>
        <dbReference type="EMBL" id="TQN66901.1"/>
    </source>
</evidence>
<evidence type="ECO:0000256" key="2">
    <source>
        <dbReference type="ARBA" id="ARBA00004613"/>
    </source>
</evidence>
<keyword evidence="6 9" id="KW-0732">Signal</keyword>
<proteinExistence type="inferred from homology"/>
<evidence type="ECO:0000259" key="10">
    <source>
        <dbReference type="Pfam" id="PF26410"/>
    </source>
</evidence>
<comment type="subcellular location">
    <subcellularLocation>
        <location evidence="2">Secreted</location>
    </subcellularLocation>
</comment>
<dbReference type="OrthoDB" id="406631at2759"/>
<evidence type="ECO:0000256" key="1">
    <source>
        <dbReference type="ARBA" id="ARBA00001678"/>
    </source>
</evidence>
<feature type="domain" description="Glycoside hydrolase family 5" evidence="10">
    <location>
        <begin position="107"/>
        <end position="187"/>
    </location>
</feature>
<dbReference type="EC" id="3.2.1.78" evidence="4"/>
<dbReference type="GO" id="GO:0046355">
    <property type="term" value="P:mannan catabolic process"/>
    <property type="evidence" value="ECO:0007669"/>
    <property type="project" value="UniProtKB-ARBA"/>
</dbReference>
<dbReference type="GO" id="GO:0016985">
    <property type="term" value="F:mannan endo-1,4-beta-mannosidase activity"/>
    <property type="evidence" value="ECO:0007669"/>
    <property type="project" value="UniProtKB-EC"/>
</dbReference>